<keyword evidence="1" id="KW-0732">Signal</keyword>
<gene>
    <name evidence="2" type="ORF">EZS28_037316</name>
</gene>
<evidence type="ECO:0000313" key="3">
    <source>
        <dbReference type="Proteomes" id="UP000324800"/>
    </source>
</evidence>
<evidence type="ECO:0008006" key="4">
    <source>
        <dbReference type="Google" id="ProtNLM"/>
    </source>
</evidence>
<name>A0A5J4U998_9EUKA</name>
<dbReference type="PROSITE" id="PS51257">
    <property type="entry name" value="PROKAR_LIPOPROTEIN"/>
    <property type="match status" value="1"/>
</dbReference>
<feature type="signal peptide" evidence="1">
    <location>
        <begin position="1"/>
        <end position="16"/>
    </location>
</feature>
<dbReference type="AlphaFoldDB" id="A0A5J4U998"/>
<feature type="non-terminal residue" evidence="2">
    <location>
        <position position="145"/>
    </location>
</feature>
<reference evidence="2 3" key="1">
    <citation type="submission" date="2019-03" db="EMBL/GenBank/DDBJ databases">
        <title>Single cell metagenomics reveals metabolic interactions within the superorganism composed of flagellate Streblomastix strix and complex community of Bacteroidetes bacteria on its surface.</title>
        <authorList>
            <person name="Treitli S.C."/>
            <person name="Kolisko M."/>
            <person name="Husnik F."/>
            <person name="Keeling P."/>
            <person name="Hampl V."/>
        </authorList>
    </citation>
    <scope>NUCLEOTIDE SEQUENCE [LARGE SCALE GENOMIC DNA]</scope>
    <source>
        <strain evidence="2">ST1C</strain>
    </source>
</reference>
<comment type="caution">
    <text evidence="2">The sequence shown here is derived from an EMBL/GenBank/DDBJ whole genome shotgun (WGS) entry which is preliminary data.</text>
</comment>
<dbReference type="Proteomes" id="UP000324800">
    <property type="component" value="Unassembled WGS sequence"/>
</dbReference>
<feature type="chain" id="PRO_5023901026" description="Auto-transporter adhesin head GIN domain-containing protein" evidence="1">
    <location>
        <begin position="17"/>
        <end position="145"/>
    </location>
</feature>
<accession>A0A5J4U998</accession>
<organism evidence="2 3">
    <name type="scientific">Streblomastix strix</name>
    <dbReference type="NCBI Taxonomy" id="222440"/>
    <lineage>
        <taxon>Eukaryota</taxon>
        <taxon>Metamonada</taxon>
        <taxon>Preaxostyla</taxon>
        <taxon>Oxymonadida</taxon>
        <taxon>Streblomastigidae</taxon>
        <taxon>Streblomastix</taxon>
    </lineage>
</organism>
<sequence length="145" mass="16225">MKIFGILVALVALSCAQYEHEVTNDSELRDAFINTTEWFDPEVQWRIYVTASFVVDTQISFTNLDEKRIMLHGAQTITSNIQALPLFQFGGLDLELTIKELRLIDSYGQGLINFISGELRIESGTFTGVTTNSKTLIKATNSDVT</sequence>
<evidence type="ECO:0000256" key="1">
    <source>
        <dbReference type="SAM" id="SignalP"/>
    </source>
</evidence>
<evidence type="ECO:0000313" key="2">
    <source>
        <dbReference type="EMBL" id="KAA6367157.1"/>
    </source>
</evidence>
<proteinExistence type="predicted"/>
<dbReference type="EMBL" id="SNRW01018620">
    <property type="protein sequence ID" value="KAA6367157.1"/>
    <property type="molecule type" value="Genomic_DNA"/>
</dbReference>
<protein>
    <recommendedName>
        <fullName evidence="4">Auto-transporter adhesin head GIN domain-containing protein</fullName>
    </recommendedName>
</protein>